<sequence length="137" mass="15241">YKATGGKAPRKNLAAKAVKKTLSTGRKKHCFRPGTVALCEIQYYQKSTELLICKLPFQYVVHEIMAERSNTVNQIQASALKALQEATESYLVNLFESQCVAFEITSVFQNSLNFGSFVDLVRRTGIKCGTTPTLNTK</sequence>
<dbReference type="EMBL" id="PDNA01000049">
    <property type="protein sequence ID" value="PGH19329.1"/>
    <property type="molecule type" value="Genomic_DNA"/>
</dbReference>
<gene>
    <name evidence="9" type="ORF">AJ80_04082</name>
</gene>
<comment type="caution">
    <text evidence="9">The sequence shown here is derived from an EMBL/GenBank/DDBJ whole genome shotgun (WGS) entry which is preliminary data.</text>
</comment>
<evidence type="ECO:0000256" key="2">
    <source>
        <dbReference type="ARBA" id="ARBA00004286"/>
    </source>
</evidence>
<dbReference type="OrthoDB" id="842664at2759"/>
<proteinExistence type="inferred from homology"/>
<evidence type="ECO:0000256" key="3">
    <source>
        <dbReference type="ARBA" id="ARBA00010343"/>
    </source>
</evidence>
<comment type="similarity">
    <text evidence="3">Belongs to the histone H3 family.</text>
</comment>
<dbReference type="PANTHER" id="PTHR11426">
    <property type="entry name" value="HISTONE H3"/>
    <property type="match status" value="1"/>
</dbReference>
<keyword evidence="6" id="KW-0158">Chromosome</keyword>
<dbReference type="InterPro" id="IPR009072">
    <property type="entry name" value="Histone-fold"/>
</dbReference>
<evidence type="ECO:0000256" key="5">
    <source>
        <dbReference type="ARBA" id="ARBA00020835"/>
    </source>
</evidence>
<keyword evidence="7" id="KW-0544">Nucleosome core</keyword>
<dbReference type="GO" id="GO:0030527">
    <property type="term" value="F:structural constituent of chromatin"/>
    <property type="evidence" value="ECO:0007669"/>
    <property type="project" value="InterPro"/>
</dbReference>
<evidence type="ECO:0000256" key="1">
    <source>
        <dbReference type="ARBA" id="ARBA00002001"/>
    </source>
</evidence>
<evidence type="ECO:0000256" key="6">
    <source>
        <dbReference type="ARBA" id="ARBA00022454"/>
    </source>
</evidence>
<keyword evidence="7" id="KW-0238">DNA-binding</keyword>
<dbReference type="PRINTS" id="PR00622">
    <property type="entry name" value="HISTONEH3"/>
</dbReference>
<dbReference type="GO" id="GO:0000786">
    <property type="term" value="C:nucleosome"/>
    <property type="evidence" value="ECO:0007669"/>
    <property type="project" value="UniProtKB-KW"/>
</dbReference>
<dbReference type="Proteomes" id="UP000224634">
    <property type="component" value="Unassembled WGS sequence"/>
</dbReference>
<dbReference type="SUPFAM" id="SSF47113">
    <property type="entry name" value="Histone-fold"/>
    <property type="match status" value="1"/>
</dbReference>
<comment type="subunit">
    <text evidence="4">The nucleosome is a histone octamer containing two molecules each of H2A, H2B, H3 and H4 assembled in one H3-H4 heterotetramer and two H2A-H2B heterodimers. The octamer wraps approximately 147 bp of DNA.</text>
</comment>
<dbReference type="Gene3D" id="1.10.20.10">
    <property type="entry name" value="Histone, subunit A"/>
    <property type="match status" value="1"/>
</dbReference>
<evidence type="ECO:0000256" key="4">
    <source>
        <dbReference type="ARBA" id="ARBA00011538"/>
    </source>
</evidence>
<reference evidence="9 10" key="1">
    <citation type="submission" date="2017-10" db="EMBL/GenBank/DDBJ databases">
        <title>Comparative genomics in systemic dimorphic fungi from Ajellomycetaceae.</title>
        <authorList>
            <person name="Munoz J.F."/>
            <person name="Mcewen J.G."/>
            <person name="Clay O.K."/>
            <person name="Cuomo C.A."/>
        </authorList>
    </citation>
    <scope>NUCLEOTIDE SEQUENCE [LARGE SCALE GENOMIC DNA]</scope>
    <source>
        <strain evidence="9 10">UAMH7299</strain>
    </source>
</reference>
<dbReference type="SMART" id="SM00428">
    <property type="entry name" value="H3"/>
    <property type="match status" value="1"/>
</dbReference>
<evidence type="ECO:0000259" key="8">
    <source>
        <dbReference type="Pfam" id="PF00125"/>
    </source>
</evidence>
<organism evidence="9 10">
    <name type="scientific">Polytolypa hystricis (strain UAMH7299)</name>
    <dbReference type="NCBI Taxonomy" id="1447883"/>
    <lineage>
        <taxon>Eukaryota</taxon>
        <taxon>Fungi</taxon>
        <taxon>Dikarya</taxon>
        <taxon>Ascomycota</taxon>
        <taxon>Pezizomycotina</taxon>
        <taxon>Eurotiomycetes</taxon>
        <taxon>Eurotiomycetidae</taxon>
        <taxon>Onygenales</taxon>
        <taxon>Onygenales incertae sedis</taxon>
        <taxon>Polytolypa</taxon>
    </lineage>
</organism>
<dbReference type="STRING" id="1447883.A0A2B7YE21"/>
<name>A0A2B7YE21_POLH7</name>
<dbReference type="InterPro" id="IPR000164">
    <property type="entry name" value="Histone_H3/CENP-A"/>
</dbReference>
<dbReference type="AlphaFoldDB" id="A0A2B7YE21"/>
<keyword evidence="10" id="KW-1185">Reference proteome</keyword>
<dbReference type="InterPro" id="IPR007125">
    <property type="entry name" value="H2A/H2B/H3"/>
</dbReference>
<dbReference type="GO" id="GO:0046982">
    <property type="term" value="F:protein heterodimerization activity"/>
    <property type="evidence" value="ECO:0007669"/>
    <property type="project" value="InterPro"/>
</dbReference>
<accession>A0A2B7YE21</accession>
<comment type="subcellular location">
    <subcellularLocation>
        <location evidence="2">Chromosome</location>
    </subcellularLocation>
</comment>
<protein>
    <recommendedName>
        <fullName evidence="5">Histone H3</fullName>
    </recommendedName>
</protein>
<feature type="domain" description="Core Histone H2A/H2B/H3" evidence="8">
    <location>
        <begin position="33"/>
        <end position="97"/>
    </location>
</feature>
<feature type="non-terminal residue" evidence="9">
    <location>
        <position position="1"/>
    </location>
</feature>
<dbReference type="GO" id="GO:0003677">
    <property type="term" value="F:DNA binding"/>
    <property type="evidence" value="ECO:0007669"/>
    <property type="project" value="InterPro"/>
</dbReference>
<dbReference type="Pfam" id="PF00125">
    <property type="entry name" value="Histone"/>
    <property type="match status" value="1"/>
</dbReference>
<evidence type="ECO:0000313" key="9">
    <source>
        <dbReference type="EMBL" id="PGH19329.1"/>
    </source>
</evidence>
<comment type="function">
    <text evidence="1">Core component of nucleosome. Nucleosomes wrap and compact DNA into chromatin, limiting DNA accessibility to the cellular machineries which require DNA as a template. Histones thereby play a central role in transcription regulation, DNA repair, DNA replication and chromosomal stability. DNA accessibility is regulated via a complex set of post-translational modifications of histones, also called histone code, and nucleosome remodeling.</text>
</comment>
<evidence type="ECO:0000256" key="7">
    <source>
        <dbReference type="ARBA" id="ARBA00023269"/>
    </source>
</evidence>
<evidence type="ECO:0000313" key="10">
    <source>
        <dbReference type="Proteomes" id="UP000224634"/>
    </source>
</evidence>